<sequence length="61" mass="6971">AEDYIDINNILITSDIFNNDEIIAAIQEASENKGEDEDENEMLMISNKVVLESIQNLHDYL</sequence>
<dbReference type="Proteomes" id="UP000789508">
    <property type="component" value="Unassembled WGS sequence"/>
</dbReference>
<proteinExistence type="predicted"/>
<comment type="caution">
    <text evidence="1">The sequence shown here is derived from an EMBL/GenBank/DDBJ whole genome shotgun (WGS) entry which is preliminary data.</text>
</comment>
<dbReference type="OrthoDB" id="2478107at2759"/>
<evidence type="ECO:0000313" key="2">
    <source>
        <dbReference type="Proteomes" id="UP000789508"/>
    </source>
</evidence>
<protein>
    <submittedName>
        <fullName evidence="1">3826_t:CDS:1</fullName>
    </submittedName>
</protein>
<organism evidence="1 2">
    <name type="scientific">Ambispora leptoticha</name>
    <dbReference type="NCBI Taxonomy" id="144679"/>
    <lineage>
        <taxon>Eukaryota</taxon>
        <taxon>Fungi</taxon>
        <taxon>Fungi incertae sedis</taxon>
        <taxon>Mucoromycota</taxon>
        <taxon>Glomeromycotina</taxon>
        <taxon>Glomeromycetes</taxon>
        <taxon>Archaeosporales</taxon>
        <taxon>Ambisporaceae</taxon>
        <taxon>Ambispora</taxon>
    </lineage>
</organism>
<name>A0A9N9CXA6_9GLOM</name>
<keyword evidence="2" id="KW-1185">Reference proteome</keyword>
<feature type="non-terminal residue" evidence="1">
    <location>
        <position position="1"/>
    </location>
</feature>
<gene>
    <name evidence="1" type="ORF">ALEPTO_LOCUS8704</name>
</gene>
<accession>A0A9N9CXA6</accession>
<dbReference type="AlphaFoldDB" id="A0A9N9CXA6"/>
<reference evidence="1" key="1">
    <citation type="submission" date="2021-06" db="EMBL/GenBank/DDBJ databases">
        <authorList>
            <person name="Kallberg Y."/>
            <person name="Tangrot J."/>
            <person name="Rosling A."/>
        </authorList>
    </citation>
    <scope>NUCLEOTIDE SEQUENCE</scope>
    <source>
        <strain evidence="1">FL130A</strain>
    </source>
</reference>
<dbReference type="EMBL" id="CAJVPS010005373">
    <property type="protein sequence ID" value="CAG8614486.1"/>
    <property type="molecule type" value="Genomic_DNA"/>
</dbReference>
<evidence type="ECO:0000313" key="1">
    <source>
        <dbReference type="EMBL" id="CAG8614486.1"/>
    </source>
</evidence>